<dbReference type="InterPro" id="IPR036322">
    <property type="entry name" value="WD40_repeat_dom_sf"/>
</dbReference>
<evidence type="ECO:0000313" key="1">
    <source>
        <dbReference type="EMBL" id="KAK1938543.1"/>
    </source>
</evidence>
<dbReference type="SUPFAM" id="SSF50952">
    <property type="entry name" value="Soluble quinoprotein glucose dehydrogenase"/>
    <property type="match status" value="1"/>
</dbReference>
<dbReference type="Gene3D" id="2.130.10.10">
    <property type="entry name" value="YVTN repeat-like/Quinoprotein amine dehydrogenase"/>
    <property type="match status" value="2"/>
</dbReference>
<sequence>MDRNCLNNGVCFLPGALWHGDVTCMTVSHCRSFLATGTRQGYVVLWKIRRRSCSSIPFPVSFRRFKEHYERENGVTLDPYYMLISSNNPIAIPVKQVAFASGMNPAYSLKGDFDSSTSRFGGAHKAEDVLVSLHKDNSIAIWSVPDCRCLHKVKGPPFAIKRMCILPDDRFMALVGRRKINVIDIWRLKLIGMLELDGTCHFDMNIYSTRPQTLTRSSCRDDLSLENANVNTFSITPTSSRNRNLYTKPQRILRATCGPVPFSQRFHGKDAVPNSEDDINCESDSTCRQDYGCPYLLSVLLDNHEMVLWDLTAPILTYKGKYGALGYPVNVVTRWDQQYQDGIGYHKRAVSDFRNSYNLGVKRPSRLSLIIGGDDAGNDAKDACTDFPMFREWIPELENTGGDVCVVDRYVFVILGIRILVWFYDFEGLLTRTAELLSIGDAGISYDDPWHGFQCVRLSEERTLLVGWTVSGRVSIFAVPKAKASVKQFKLLEVHNYPSFRATTRFKGDISVYIPKGYAADEKLERQEGFGDLVNLYLLRHTMQGQVIVGRRHRKSWSSVCTNISASMAECRMGDDVSSTCLFYKDGAVHRVDVFCTGSTRLVNLCTGSECTLRPFTDIGHCVRFLTRGCRMKPLVFPGSKVMEWLDMIQFDEPPLSLPAVGRSLVHCLGSSYLVICTGRSQLLVYSLALLNLVMVISNMHCAPIKAMYSAYTVYFSGSKVNDASFTEMEDVLATVDSSGGIVLMQLSLVSDDLDNDISSFGQIGEGLIYSDTSDSDEPGPFTSWNTCVDHYLSASVFRRGVYRMERSTLLRNRDIERVVVNLSKDMLFVLTHDFILVWRLNTGRFLRALPYLNTYRQAVYLSSESPSGEEQKFRHISSLADTISSLLMTDWQTSSTSVAENLYQTYLDEITPHCLLSVCMFQEKCFKKRISPSLHMSYVRLHFTSSSWCKGTVEVGGLRPAVSGSRRNMPALRLSKRKLQVLRCSRSCPKMSRWRYTSCDKYSDSNMSYNTATSTNPGLISHMSPVLIFPMKEVLSNLDGTGGSLFPKVAGHGAACYFGVPPGTISIPLRHRPSVSKRCTFIKKRVTQGLACWRDDRCRYDLGGSIRRSSTFSGSFEYRRNSQKSSKIRNYGGSRYFSTCMLLRQLVLDHHATSPGTFLWQCPVDVWLLGHLILTCQTSEILAQLSNALVSALGFITHKELCSHVCRALALLRCRDIPPNDPRLTFPEVVVCKCHCTTFSFGQRCGFCLHASRGLDVAYVWHGHSIKPWEMDISLLLLVSIAMDTKLSEMCNFVIVGPNRYTFGAYVARLIVREMVTPDNDDWHEDLEYPPAQRAFDPKTYYVEMFARGFGTVWTLQTMNIYSVLPSSFSRSRIHMLAKSFYESPKGSRSSAAKFVINVMALYRASKSEHWLQILTCCFPMDPALIMQIMRWVVQEPRLDKWYTEQAIQLLLEFATLFRDLAIQYLPDMVVIIVRCLDPSNATMRLLMLKPATSALFHLVKNFPMVSFYQNTQRFAVGSTSGHVVIYDLRTATRCRILGGDFKNVSSIAFSATGEYIAAYYKDEPCLVVWNCSSSGFLGSLLHSARKEQKVVRLKTIESNPLDGPVVSFSVFIKQLISTLVHCG</sequence>
<gene>
    <name evidence="1" type="ORF">X943_002197</name>
</gene>
<name>A0AAD9LJ34_BABDI</name>
<reference evidence="1" key="2">
    <citation type="submission" date="2021-05" db="EMBL/GenBank/DDBJ databases">
        <authorList>
            <person name="Pain A."/>
        </authorList>
    </citation>
    <scope>NUCLEOTIDE SEQUENCE</scope>
    <source>
        <strain evidence="1">1802A</strain>
    </source>
</reference>
<reference evidence="1" key="1">
    <citation type="journal article" date="2014" name="Nucleic Acids Res.">
        <title>The evolutionary dynamics of variant antigen genes in Babesia reveal a history of genomic innovation underlying host-parasite interaction.</title>
        <authorList>
            <person name="Jackson A.P."/>
            <person name="Otto T.D."/>
            <person name="Darby A."/>
            <person name="Ramaprasad A."/>
            <person name="Xia D."/>
            <person name="Echaide I.E."/>
            <person name="Farber M."/>
            <person name="Gahlot S."/>
            <person name="Gamble J."/>
            <person name="Gupta D."/>
            <person name="Gupta Y."/>
            <person name="Jackson L."/>
            <person name="Malandrin L."/>
            <person name="Malas T.B."/>
            <person name="Moussa E."/>
            <person name="Nair M."/>
            <person name="Reid A.J."/>
            <person name="Sanders M."/>
            <person name="Sharma J."/>
            <person name="Tracey A."/>
            <person name="Quail M.A."/>
            <person name="Weir W."/>
            <person name="Wastling J.M."/>
            <person name="Hall N."/>
            <person name="Willadsen P."/>
            <person name="Lingelbach K."/>
            <person name="Shiels B."/>
            <person name="Tait A."/>
            <person name="Berriman M."/>
            <person name="Allred D.R."/>
            <person name="Pain A."/>
        </authorList>
    </citation>
    <scope>NUCLEOTIDE SEQUENCE</scope>
    <source>
        <strain evidence="1">1802A</strain>
    </source>
</reference>
<dbReference type="InterPro" id="IPR011041">
    <property type="entry name" value="Quinoprot_gluc/sorb_DH_b-prop"/>
</dbReference>
<dbReference type="PANTHER" id="PTHR44099">
    <property type="entry name" value="RABCONNECTIN-3B, ISOFORM A"/>
    <property type="match status" value="1"/>
</dbReference>
<dbReference type="SUPFAM" id="SSF50978">
    <property type="entry name" value="WD40 repeat-like"/>
    <property type="match status" value="2"/>
</dbReference>
<dbReference type="InterPro" id="IPR015943">
    <property type="entry name" value="WD40/YVTN_repeat-like_dom_sf"/>
</dbReference>
<dbReference type="SMART" id="SM00320">
    <property type="entry name" value="WD40"/>
    <property type="match status" value="5"/>
</dbReference>
<keyword evidence="2" id="KW-1185">Reference proteome</keyword>
<dbReference type="PANTHER" id="PTHR44099:SF4">
    <property type="entry name" value="RABCONNECTIN-3B, ISOFORM A"/>
    <property type="match status" value="1"/>
</dbReference>
<dbReference type="GO" id="GO:0005737">
    <property type="term" value="C:cytoplasm"/>
    <property type="evidence" value="ECO:0007669"/>
    <property type="project" value="TreeGrafter"/>
</dbReference>
<protein>
    <submittedName>
        <fullName evidence="1">Uncharacterized protein</fullName>
    </submittedName>
</protein>
<accession>A0AAD9LJ34</accession>
<evidence type="ECO:0000313" key="2">
    <source>
        <dbReference type="Proteomes" id="UP001195914"/>
    </source>
</evidence>
<organism evidence="1 2">
    <name type="scientific">Babesia divergens</name>
    <dbReference type="NCBI Taxonomy" id="32595"/>
    <lineage>
        <taxon>Eukaryota</taxon>
        <taxon>Sar</taxon>
        <taxon>Alveolata</taxon>
        <taxon>Apicomplexa</taxon>
        <taxon>Aconoidasida</taxon>
        <taxon>Piroplasmida</taxon>
        <taxon>Babesiidae</taxon>
        <taxon>Babesia</taxon>
    </lineage>
</organism>
<dbReference type="Proteomes" id="UP001195914">
    <property type="component" value="Unassembled WGS sequence"/>
</dbReference>
<dbReference type="InterPro" id="IPR001680">
    <property type="entry name" value="WD40_rpt"/>
</dbReference>
<dbReference type="InterPro" id="IPR049916">
    <property type="entry name" value="WDR72-like"/>
</dbReference>
<proteinExistence type="predicted"/>
<dbReference type="EMBL" id="JAHBMH010000024">
    <property type="protein sequence ID" value="KAK1938543.1"/>
    <property type="molecule type" value="Genomic_DNA"/>
</dbReference>
<comment type="caution">
    <text evidence="1">The sequence shown here is derived from an EMBL/GenBank/DDBJ whole genome shotgun (WGS) entry which is preliminary data.</text>
</comment>